<evidence type="ECO:0000313" key="2">
    <source>
        <dbReference type="EMBL" id="KAK9942573.1"/>
    </source>
</evidence>
<feature type="region of interest" description="Disordered" evidence="1">
    <location>
        <begin position="1"/>
        <end position="29"/>
    </location>
</feature>
<dbReference type="AlphaFoldDB" id="A0AAW1Y1G1"/>
<feature type="region of interest" description="Disordered" evidence="1">
    <location>
        <begin position="50"/>
        <end position="72"/>
    </location>
</feature>
<protein>
    <submittedName>
        <fullName evidence="2">Uncharacterized protein</fullName>
    </submittedName>
</protein>
<evidence type="ECO:0000313" key="3">
    <source>
        <dbReference type="Proteomes" id="UP001457282"/>
    </source>
</evidence>
<dbReference type="Proteomes" id="UP001457282">
    <property type="component" value="Unassembled WGS sequence"/>
</dbReference>
<accession>A0AAW1Y1G1</accession>
<comment type="caution">
    <text evidence="2">The sequence shown here is derived from an EMBL/GenBank/DDBJ whole genome shotgun (WGS) entry which is preliminary data.</text>
</comment>
<gene>
    <name evidence="2" type="ORF">M0R45_008228</name>
</gene>
<organism evidence="2 3">
    <name type="scientific">Rubus argutus</name>
    <name type="common">Southern blackberry</name>
    <dbReference type="NCBI Taxonomy" id="59490"/>
    <lineage>
        <taxon>Eukaryota</taxon>
        <taxon>Viridiplantae</taxon>
        <taxon>Streptophyta</taxon>
        <taxon>Embryophyta</taxon>
        <taxon>Tracheophyta</taxon>
        <taxon>Spermatophyta</taxon>
        <taxon>Magnoliopsida</taxon>
        <taxon>eudicotyledons</taxon>
        <taxon>Gunneridae</taxon>
        <taxon>Pentapetalae</taxon>
        <taxon>rosids</taxon>
        <taxon>fabids</taxon>
        <taxon>Rosales</taxon>
        <taxon>Rosaceae</taxon>
        <taxon>Rosoideae</taxon>
        <taxon>Rosoideae incertae sedis</taxon>
        <taxon>Rubus</taxon>
    </lineage>
</organism>
<evidence type="ECO:0000256" key="1">
    <source>
        <dbReference type="SAM" id="MobiDB-lite"/>
    </source>
</evidence>
<keyword evidence="3" id="KW-1185">Reference proteome</keyword>
<sequence>MNPRRRSRNLQSVPKPDHLLTAAKLPPLPVNPSPALPSLLPIADVNAQTRSSANPAVHPCRRSPIVADSAKR</sequence>
<reference evidence="2 3" key="1">
    <citation type="journal article" date="2023" name="G3 (Bethesda)">
        <title>A chromosome-length genome assembly and annotation of blackberry (Rubus argutus, cv. 'Hillquist').</title>
        <authorList>
            <person name="Bruna T."/>
            <person name="Aryal R."/>
            <person name="Dudchenko O."/>
            <person name="Sargent D.J."/>
            <person name="Mead D."/>
            <person name="Buti M."/>
            <person name="Cavallini A."/>
            <person name="Hytonen T."/>
            <person name="Andres J."/>
            <person name="Pham M."/>
            <person name="Weisz D."/>
            <person name="Mascagni F."/>
            <person name="Usai G."/>
            <person name="Natali L."/>
            <person name="Bassil N."/>
            <person name="Fernandez G.E."/>
            <person name="Lomsadze A."/>
            <person name="Armour M."/>
            <person name="Olukolu B."/>
            <person name="Poorten T."/>
            <person name="Britton C."/>
            <person name="Davik J."/>
            <person name="Ashrafi H."/>
            <person name="Aiden E.L."/>
            <person name="Borodovsky M."/>
            <person name="Worthington M."/>
        </authorList>
    </citation>
    <scope>NUCLEOTIDE SEQUENCE [LARGE SCALE GENOMIC DNA]</scope>
    <source>
        <strain evidence="2">PI 553951</strain>
    </source>
</reference>
<dbReference type="EMBL" id="JBEDUW010000002">
    <property type="protein sequence ID" value="KAK9942573.1"/>
    <property type="molecule type" value="Genomic_DNA"/>
</dbReference>
<proteinExistence type="predicted"/>
<name>A0AAW1Y1G1_RUBAR</name>